<keyword evidence="5 6" id="KW-0560">Oxidoreductase</keyword>
<protein>
    <recommendedName>
        <fullName evidence="12">Pimeloyl-CoA dehydrogenase small subunit</fullName>
    </recommendedName>
</protein>
<dbReference type="InterPro" id="IPR046373">
    <property type="entry name" value="Acyl-CoA_Oxase/DH_mid-dom_sf"/>
</dbReference>
<dbReference type="InterPro" id="IPR006091">
    <property type="entry name" value="Acyl-CoA_Oxase/DH_mid-dom"/>
</dbReference>
<evidence type="ECO:0000313" key="11">
    <source>
        <dbReference type="Proteomes" id="UP000189935"/>
    </source>
</evidence>
<dbReference type="InterPro" id="IPR009100">
    <property type="entry name" value="AcylCoA_DH/oxidase_NM_dom_sf"/>
</dbReference>
<dbReference type="InterPro" id="IPR037069">
    <property type="entry name" value="AcylCoA_DH/ox_N_sf"/>
</dbReference>
<dbReference type="Pfam" id="PF02771">
    <property type="entry name" value="Acyl-CoA_dh_N"/>
    <property type="match status" value="1"/>
</dbReference>
<accession>A0A1M6VHV5</accession>
<dbReference type="AlphaFoldDB" id="A0A1M6VHV5"/>
<name>A0A1M6VHV5_9BRAD</name>
<evidence type="ECO:0000259" key="9">
    <source>
        <dbReference type="Pfam" id="PF02771"/>
    </source>
</evidence>
<gene>
    <name evidence="10" type="ORF">SAMN05444159_4235</name>
</gene>
<feature type="domain" description="Acyl-CoA oxidase/dehydrogenase middle" evidence="8">
    <location>
        <begin position="122"/>
        <end position="212"/>
    </location>
</feature>
<dbReference type="EMBL" id="LT670844">
    <property type="protein sequence ID" value="SHK80924.1"/>
    <property type="molecule type" value="Genomic_DNA"/>
</dbReference>
<comment type="similarity">
    <text evidence="2 6">Belongs to the acyl-CoA dehydrogenase family.</text>
</comment>
<dbReference type="SUPFAM" id="SSF56645">
    <property type="entry name" value="Acyl-CoA dehydrogenase NM domain-like"/>
    <property type="match status" value="1"/>
</dbReference>
<reference evidence="10 11" key="1">
    <citation type="submission" date="2016-11" db="EMBL/GenBank/DDBJ databases">
        <authorList>
            <person name="Jaros S."/>
            <person name="Januszkiewicz K."/>
            <person name="Wedrychowicz H."/>
        </authorList>
    </citation>
    <scope>NUCLEOTIDE SEQUENCE [LARGE SCALE GENOMIC DNA]</scope>
    <source>
        <strain evidence="10 11">GAS499</strain>
    </source>
</reference>
<dbReference type="Pfam" id="PF02770">
    <property type="entry name" value="Acyl-CoA_dh_M"/>
    <property type="match status" value="1"/>
</dbReference>
<feature type="domain" description="Acyl-CoA dehydrogenase/oxidase N-terminal" evidence="9">
    <location>
        <begin position="6"/>
        <end position="118"/>
    </location>
</feature>
<evidence type="ECO:0000256" key="4">
    <source>
        <dbReference type="ARBA" id="ARBA00022827"/>
    </source>
</evidence>
<keyword evidence="3 6" id="KW-0285">Flavoprotein</keyword>
<evidence type="ECO:0000259" key="8">
    <source>
        <dbReference type="Pfam" id="PF02770"/>
    </source>
</evidence>
<keyword evidence="4 6" id="KW-0274">FAD</keyword>
<dbReference type="SUPFAM" id="SSF47203">
    <property type="entry name" value="Acyl-CoA dehydrogenase C-terminal domain-like"/>
    <property type="match status" value="1"/>
</dbReference>
<comment type="cofactor">
    <cofactor evidence="1 6">
        <name>FAD</name>
        <dbReference type="ChEBI" id="CHEBI:57692"/>
    </cofactor>
</comment>
<dbReference type="Gene3D" id="2.40.110.10">
    <property type="entry name" value="Butyryl-CoA Dehydrogenase, subunit A, domain 2"/>
    <property type="match status" value="1"/>
</dbReference>
<evidence type="ECO:0000256" key="5">
    <source>
        <dbReference type="ARBA" id="ARBA00023002"/>
    </source>
</evidence>
<dbReference type="PANTHER" id="PTHR43884:SF20">
    <property type="entry name" value="ACYL-COA DEHYDROGENASE FADE28"/>
    <property type="match status" value="1"/>
</dbReference>
<evidence type="ECO:0000313" key="10">
    <source>
        <dbReference type="EMBL" id="SHK80924.1"/>
    </source>
</evidence>
<dbReference type="Pfam" id="PF00441">
    <property type="entry name" value="Acyl-CoA_dh_1"/>
    <property type="match status" value="1"/>
</dbReference>
<dbReference type="InterPro" id="IPR013786">
    <property type="entry name" value="AcylCoA_DH/ox_N"/>
</dbReference>
<proteinExistence type="inferred from homology"/>
<feature type="domain" description="Acyl-CoA dehydrogenase/oxidase C-terminal" evidence="7">
    <location>
        <begin position="236"/>
        <end position="376"/>
    </location>
</feature>
<dbReference type="PANTHER" id="PTHR43884">
    <property type="entry name" value="ACYL-COA DEHYDROGENASE"/>
    <property type="match status" value="1"/>
</dbReference>
<dbReference type="Gene3D" id="1.10.540.10">
    <property type="entry name" value="Acyl-CoA dehydrogenase/oxidase, N-terminal domain"/>
    <property type="match status" value="1"/>
</dbReference>
<evidence type="ECO:0000256" key="3">
    <source>
        <dbReference type="ARBA" id="ARBA00022630"/>
    </source>
</evidence>
<sequence>MDIQFTAEQDLLRGSLQRLLRDQYDFEARRKIIATEHGFSQKHWEAFAELGLLAAPFSEEVGGLGDSVLANMIIMQEFGRHLVVEPFFETVVLAGGIIDQAGTKAQREEFLPEIAAGKATWALAWAETRSRYDLNHVATTAERHGQDYAISGDKAVVIGAPWADRLIVSARISGDPRDRGGVSLFIVDRQSANLHLQSFKTIDGRRAAEISLKGVRVPASRMLGEEGEGVTILEAARDRAIAALCAEAVGAMTELNSATLEYTKTRKQFGVALGTFQVLQHRMVDMFIALQESISLTQHLNLALAENEPGSSKLASAAKSKIGDAARLVGEQAIQIHGGMGMSDELNVGHYFKRIAAINVQFGDPTYHLMRYAREMGLSHSTSAAPAIRARQPEEVS</sequence>
<dbReference type="GO" id="GO:0003995">
    <property type="term" value="F:acyl-CoA dehydrogenase activity"/>
    <property type="evidence" value="ECO:0007669"/>
    <property type="project" value="TreeGrafter"/>
</dbReference>
<dbReference type="InterPro" id="IPR036250">
    <property type="entry name" value="AcylCo_DH-like_C"/>
</dbReference>
<dbReference type="OrthoDB" id="9775090at2"/>
<evidence type="ECO:0008006" key="12">
    <source>
        <dbReference type="Google" id="ProtNLM"/>
    </source>
</evidence>
<dbReference type="Proteomes" id="UP000189935">
    <property type="component" value="Chromosome I"/>
</dbReference>
<dbReference type="InterPro" id="IPR009075">
    <property type="entry name" value="AcylCo_DH/oxidase_C"/>
</dbReference>
<evidence type="ECO:0000256" key="2">
    <source>
        <dbReference type="ARBA" id="ARBA00009347"/>
    </source>
</evidence>
<dbReference type="GO" id="GO:0050660">
    <property type="term" value="F:flavin adenine dinucleotide binding"/>
    <property type="evidence" value="ECO:0007669"/>
    <property type="project" value="InterPro"/>
</dbReference>
<dbReference type="RefSeq" id="WP_079541078.1">
    <property type="nucleotide sequence ID" value="NZ_LT670844.1"/>
</dbReference>
<dbReference type="Gene3D" id="1.20.140.10">
    <property type="entry name" value="Butyryl-CoA Dehydrogenase, subunit A, domain 3"/>
    <property type="match status" value="1"/>
</dbReference>
<evidence type="ECO:0000256" key="6">
    <source>
        <dbReference type="RuleBase" id="RU362125"/>
    </source>
</evidence>
<organism evidence="10 11">
    <name type="scientific">Bradyrhizobium lablabi</name>
    <dbReference type="NCBI Taxonomy" id="722472"/>
    <lineage>
        <taxon>Bacteria</taxon>
        <taxon>Pseudomonadati</taxon>
        <taxon>Pseudomonadota</taxon>
        <taxon>Alphaproteobacteria</taxon>
        <taxon>Hyphomicrobiales</taxon>
        <taxon>Nitrobacteraceae</taxon>
        <taxon>Bradyrhizobium</taxon>
    </lineage>
</organism>
<evidence type="ECO:0000259" key="7">
    <source>
        <dbReference type="Pfam" id="PF00441"/>
    </source>
</evidence>
<evidence type="ECO:0000256" key="1">
    <source>
        <dbReference type="ARBA" id="ARBA00001974"/>
    </source>
</evidence>
<dbReference type="CDD" id="cd00567">
    <property type="entry name" value="ACAD"/>
    <property type="match status" value="1"/>
</dbReference>